<feature type="transmembrane region" description="Helical" evidence="2">
    <location>
        <begin position="183"/>
        <end position="202"/>
    </location>
</feature>
<feature type="transmembrane region" description="Helical" evidence="2">
    <location>
        <begin position="126"/>
        <end position="149"/>
    </location>
</feature>
<feature type="domain" description="DUF6535" evidence="3">
    <location>
        <begin position="94"/>
        <end position="208"/>
    </location>
</feature>
<name>A0A2H3CYL6_ARMGA</name>
<dbReference type="InterPro" id="IPR045338">
    <property type="entry name" value="DUF6535"/>
</dbReference>
<accession>A0A2H3CYL6</accession>
<keyword evidence="2" id="KW-1133">Transmembrane helix</keyword>
<dbReference type="OMA" id="KTHRTEV"/>
<feature type="compositionally biased region" description="Polar residues" evidence="1">
    <location>
        <begin position="283"/>
        <end position="293"/>
    </location>
</feature>
<evidence type="ECO:0000313" key="5">
    <source>
        <dbReference type="Proteomes" id="UP000217790"/>
    </source>
</evidence>
<evidence type="ECO:0000256" key="1">
    <source>
        <dbReference type="SAM" id="MobiDB-lite"/>
    </source>
</evidence>
<organism evidence="4 5">
    <name type="scientific">Armillaria gallica</name>
    <name type="common">Bulbous honey fungus</name>
    <name type="synonym">Armillaria bulbosa</name>
    <dbReference type="NCBI Taxonomy" id="47427"/>
    <lineage>
        <taxon>Eukaryota</taxon>
        <taxon>Fungi</taxon>
        <taxon>Dikarya</taxon>
        <taxon>Basidiomycota</taxon>
        <taxon>Agaricomycotina</taxon>
        <taxon>Agaricomycetes</taxon>
        <taxon>Agaricomycetidae</taxon>
        <taxon>Agaricales</taxon>
        <taxon>Marasmiineae</taxon>
        <taxon>Physalacriaceae</taxon>
        <taxon>Armillaria</taxon>
    </lineage>
</organism>
<evidence type="ECO:0000256" key="2">
    <source>
        <dbReference type="SAM" id="Phobius"/>
    </source>
</evidence>
<protein>
    <recommendedName>
        <fullName evidence="3">DUF6535 domain-containing protein</fullName>
    </recommendedName>
</protein>
<dbReference type="Proteomes" id="UP000217790">
    <property type="component" value="Unassembled WGS sequence"/>
</dbReference>
<dbReference type="Pfam" id="PF20153">
    <property type="entry name" value="DUF6535"/>
    <property type="match status" value="1"/>
</dbReference>
<reference evidence="5" key="1">
    <citation type="journal article" date="2017" name="Nat. Ecol. Evol.">
        <title>Genome expansion and lineage-specific genetic innovations in the forest pathogenic fungi Armillaria.</title>
        <authorList>
            <person name="Sipos G."/>
            <person name="Prasanna A.N."/>
            <person name="Walter M.C."/>
            <person name="O'Connor E."/>
            <person name="Balint B."/>
            <person name="Krizsan K."/>
            <person name="Kiss B."/>
            <person name="Hess J."/>
            <person name="Varga T."/>
            <person name="Slot J."/>
            <person name="Riley R."/>
            <person name="Boka B."/>
            <person name="Rigling D."/>
            <person name="Barry K."/>
            <person name="Lee J."/>
            <person name="Mihaltcheva S."/>
            <person name="LaButti K."/>
            <person name="Lipzen A."/>
            <person name="Waldron R."/>
            <person name="Moloney N.M."/>
            <person name="Sperisen C."/>
            <person name="Kredics L."/>
            <person name="Vagvoelgyi C."/>
            <person name="Patrignani A."/>
            <person name="Fitzpatrick D."/>
            <person name="Nagy I."/>
            <person name="Doyle S."/>
            <person name="Anderson J.B."/>
            <person name="Grigoriev I.V."/>
            <person name="Gueldener U."/>
            <person name="Muensterkoetter M."/>
            <person name="Nagy L.G."/>
        </authorList>
    </citation>
    <scope>NUCLEOTIDE SEQUENCE [LARGE SCALE GENOMIC DNA]</scope>
    <source>
        <strain evidence="5">Ar21-2</strain>
    </source>
</reference>
<dbReference type="InParanoid" id="A0A2H3CYL6"/>
<gene>
    <name evidence="4" type="ORF">ARMGADRAFT_1040116</name>
</gene>
<keyword evidence="2" id="KW-0472">Membrane</keyword>
<feature type="region of interest" description="Disordered" evidence="1">
    <location>
        <begin position="272"/>
        <end position="293"/>
    </location>
</feature>
<dbReference type="EMBL" id="KZ293746">
    <property type="protein sequence ID" value="PBK80386.1"/>
    <property type="molecule type" value="Genomic_DNA"/>
</dbReference>
<sequence>MSGNHQWGCTRMDGILGAAMVRSERIVHKGNRSELEVGLKFDKEEPVQWNRAEIEKEDKTKQADNLLLDLEVPIWASAATLEVSKSVSTVSEGIIVALRRARTDDNADERIGNVSKRIHAPRKRRILLALLFLTSLALNVSTAFLVILVDQWYWNYLSPAAGDPQVRALTHHFRYKGLLKWHVSRAMNILQSCLHFSIFIFVMGIGFSVLISLGIVGTIPLCAFLLTMLYYILTSFHPLRYPDCPYKTPLTFCFPSRLWESALSVTTLPETPLPSAVEDPSKVQASKTQSAEQSRIENEADALHWLYVISSTTTIRRLVIQALAGLSPDYIARVEEVFRPHWAEIRDEKERMLMDCMVLTREKPPRWIPREISNIDGRIEPLFRLEILFPALRREFPSRLFQAHDLDFLTEDISEALSITLPCIDDAHIQKPTDQMQFVRNALAKIRKGLFDDPENFLTDEMRHILITNIYSPSNNPSVSSTCTLAHAAVEYFKPQLLQSLLSFFKEGHVGPDFDKEELEQWHRAEREKEEGRELVQRATRLGPTMLSKGMPNLKRQAVSEIDAEPGDLRTADPSEECLPEAKRSRLRLREDHWTILGDLARITVFKPRTQVIASKTQMNANSHRSLAKFSWPFKEPRLDRDDLDATVFLPTISYLKLQAAKLTLANNSTSSKDVQPRAAKNKKANYPTDTSLKTRRTEVFKDILSYIASPLFIESSSFSEKNSEFKILFWTCRAHALVCMASFIDIGPEYCDVAPPKKWATKSFCSNILKDILDESASDDDTSYSSYQSAVAVCPDIRARFNSLKGAVGFLLGHAFSNVAIGAYEAFREKGGFGDIALKDSLHPELIEALRSYITCLSEVAEKFPNNPSDCLIHWHIKDLHQVHVIGFICAAITYSDTLRRHILSSLVSIDPSYSEWDGIVKILTERNGEYLFKKYILGQDEPPEDQKYLNKSMKETVRILAECLHAEMDRKNGKNWLSKIFNYCTGSHKRVHDPEGGIELGRRG</sequence>
<dbReference type="OrthoDB" id="2930006at2759"/>
<feature type="region of interest" description="Disordered" evidence="1">
    <location>
        <begin position="669"/>
        <end position="689"/>
    </location>
</feature>
<evidence type="ECO:0000313" key="4">
    <source>
        <dbReference type="EMBL" id="PBK80386.1"/>
    </source>
</evidence>
<proteinExistence type="predicted"/>
<keyword evidence="2" id="KW-0812">Transmembrane</keyword>
<keyword evidence="5" id="KW-1185">Reference proteome</keyword>
<feature type="transmembrane region" description="Helical" evidence="2">
    <location>
        <begin position="209"/>
        <end position="233"/>
    </location>
</feature>
<evidence type="ECO:0000259" key="3">
    <source>
        <dbReference type="Pfam" id="PF20153"/>
    </source>
</evidence>
<dbReference type="AlphaFoldDB" id="A0A2H3CYL6"/>